<organism evidence="1 2">
    <name type="scientific">Thalassolituus hydrocarboniclasticus</name>
    <dbReference type="NCBI Taxonomy" id="2742796"/>
    <lineage>
        <taxon>Bacteria</taxon>
        <taxon>Pseudomonadati</taxon>
        <taxon>Pseudomonadota</taxon>
        <taxon>Gammaproteobacteria</taxon>
        <taxon>Oceanospirillales</taxon>
        <taxon>Oceanospirillaceae</taxon>
        <taxon>Thalassolituus</taxon>
    </lineage>
</organism>
<evidence type="ECO:0000313" key="1">
    <source>
        <dbReference type="EMBL" id="UXD88791.1"/>
    </source>
</evidence>
<dbReference type="PROSITE" id="PS51257">
    <property type="entry name" value="PROKAR_LIPOPROTEIN"/>
    <property type="match status" value="1"/>
</dbReference>
<dbReference type="Proteomes" id="UP001065322">
    <property type="component" value="Chromosome"/>
</dbReference>
<keyword evidence="2" id="KW-1185">Reference proteome</keyword>
<evidence type="ECO:0000313" key="2">
    <source>
        <dbReference type="Proteomes" id="UP001065322"/>
    </source>
</evidence>
<name>A0ABY6ACN1_9GAMM</name>
<dbReference type="EMBL" id="CP054475">
    <property type="protein sequence ID" value="UXD88791.1"/>
    <property type="molecule type" value="Genomic_DNA"/>
</dbReference>
<evidence type="ECO:0008006" key="3">
    <source>
        <dbReference type="Google" id="ProtNLM"/>
    </source>
</evidence>
<gene>
    <name evidence="1" type="ORF">HUF19_15700</name>
</gene>
<protein>
    <recommendedName>
        <fullName evidence="3">HmuY protein</fullName>
    </recommendedName>
</protein>
<sequence>MKSSGLISFKRLMLPLATGSALLLSGCGGDDSSDNDADNINSAEFSTLKINAASYTDWQHVNLSRGELVTLTAEQAATSTDWHIALRRTEIKINGGVSGSGNGKGALAATPDGFYDAEGDAVASVFTNADADIQAQALSAEYNLADLTFKADRYVPAIQDWYIYNPANHQISANSANGWLLRHADGTTYSKFILDAVSYSEITLRYETQATDTTQFAGGEKTLTAAVADGATELCLDFDAQAAADCGGADWDLRYEINLAARAINLWSNGGVYGEGNGAAFGAIAATELAGYTSATMVDSTSIAAHYRTDSASSIFSESSWYAYNLSGAHKLWPNFRTYIVDADSNTESSEKFAVQISNYYSLGGSGSPEIRFKKITQ</sequence>
<proteinExistence type="predicted"/>
<dbReference type="RefSeq" id="WP_260997516.1">
    <property type="nucleotide sequence ID" value="NZ_CP054475.1"/>
</dbReference>
<reference evidence="2" key="1">
    <citation type="submission" date="2020-06" db="EMBL/GenBank/DDBJ databases">
        <title>Thalassolituus marinus alknpb1M-1, a hydrocarbon-degrading bacterium isolated from the deep-sea overlying water using an in-situ strategy from the South China Sea basin.</title>
        <authorList>
            <person name="Dong C."/>
            <person name="Chen Y."/>
            <person name="Shao Z."/>
        </authorList>
    </citation>
    <scope>NUCLEOTIDE SEQUENCE [LARGE SCALE GENOMIC DNA]</scope>
    <source>
        <strain evidence="2">alknpb1M-1</strain>
    </source>
</reference>
<accession>A0ABY6ACN1</accession>
<dbReference type="Pfam" id="PF14064">
    <property type="entry name" value="HmuY"/>
    <property type="match status" value="1"/>
</dbReference>
<dbReference type="InterPro" id="IPR025921">
    <property type="entry name" value="HmuY"/>
</dbReference>